<dbReference type="RefSeq" id="XP_013893011.1">
    <property type="nucleotide sequence ID" value="XM_014037557.1"/>
</dbReference>
<dbReference type="InterPro" id="IPR013584">
    <property type="entry name" value="RAP"/>
</dbReference>
<evidence type="ECO:0000259" key="2">
    <source>
        <dbReference type="PROSITE" id="PS51286"/>
    </source>
</evidence>
<evidence type="ECO:0000313" key="3">
    <source>
        <dbReference type="EMBL" id="KIY93991.1"/>
    </source>
</evidence>
<sequence>MWAAAKDYWLPPDPSDLAAAAAAVAGDAAGDDEDDDSGAPGLGGRPAGGPSVINGLALPNAAAGPQQQQQQQQGQAPLAALVARVRAGGVRLTRGQVEAARKLLELREAAARRREAFVSALWGLSAIGGSWLFQEEVEALLQVAAPSLPAWRLTGREAADALWALANARHWTPLLPRLEAAVVRAGGARALRAGQVSAVMWSFATLGHTPSDLLRGLAQGWGSGRSGGLRSLQAGQLSAVVWSLAVMGQAGSDAFRLAWGEVCRRGPALAAQRHHLVQIWQAALEARLQQEDGGGAGGSDDGSSKGLLETGVGSGGGGGGSGAAALLAAAEAAFVSEGAALRGKVHSSYQRGIANALTGMRVMHVLEDSSTGYSVDVAIPSLRVAIEADGPSHVSRTKRKPQPQAGARGASAGAAVPLGATLMKARHLRRLGWRVVNVTFEEWDALGSAAAKEAFLRDRIGRAVGGDG</sequence>
<feature type="region of interest" description="Disordered" evidence="1">
    <location>
        <begin position="291"/>
        <end position="313"/>
    </location>
</feature>
<dbReference type="InterPro" id="IPR050870">
    <property type="entry name" value="FAST_kinase"/>
</dbReference>
<dbReference type="Pfam" id="PF08373">
    <property type="entry name" value="RAP"/>
    <property type="match status" value="1"/>
</dbReference>
<dbReference type="AlphaFoldDB" id="A0A0D2LWS4"/>
<keyword evidence="4" id="KW-1185">Reference proteome</keyword>
<dbReference type="PANTHER" id="PTHR21228">
    <property type="entry name" value="FAST LEU-RICH DOMAIN-CONTAINING"/>
    <property type="match status" value="1"/>
</dbReference>
<organism evidence="3 4">
    <name type="scientific">Monoraphidium neglectum</name>
    <dbReference type="NCBI Taxonomy" id="145388"/>
    <lineage>
        <taxon>Eukaryota</taxon>
        <taxon>Viridiplantae</taxon>
        <taxon>Chlorophyta</taxon>
        <taxon>core chlorophytes</taxon>
        <taxon>Chlorophyceae</taxon>
        <taxon>CS clade</taxon>
        <taxon>Sphaeropleales</taxon>
        <taxon>Selenastraceae</taxon>
        <taxon>Monoraphidium</taxon>
    </lineage>
</organism>
<name>A0A0D2LWS4_9CHLO</name>
<dbReference type="GO" id="GO:0003723">
    <property type="term" value="F:RNA binding"/>
    <property type="evidence" value="ECO:0007669"/>
    <property type="project" value="TreeGrafter"/>
</dbReference>
<dbReference type="GO" id="GO:0000963">
    <property type="term" value="P:mitochondrial RNA processing"/>
    <property type="evidence" value="ECO:0007669"/>
    <property type="project" value="TreeGrafter"/>
</dbReference>
<dbReference type="OrthoDB" id="385235at2759"/>
<dbReference type="PROSITE" id="PS51286">
    <property type="entry name" value="RAP"/>
    <property type="match status" value="1"/>
</dbReference>
<gene>
    <name evidence="3" type="ORF">MNEG_13970</name>
</gene>
<dbReference type="PANTHER" id="PTHR21228:SF40">
    <property type="entry name" value="LD45607P"/>
    <property type="match status" value="1"/>
</dbReference>
<feature type="region of interest" description="Disordered" evidence="1">
    <location>
        <begin position="390"/>
        <end position="412"/>
    </location>
</feature>
<feature type="region of interest" description="Disordered" evidence="1">
    <location>
        <begin position="21"/>
        <end position="54"/>
    </location>
</feature>
<proteinExistence type="predicted"/>
<dbReference type="GeneID" id="25731486"/>
<reference evidence="3 4" key="1">
    <citation type="journal article" date="2013" name="BMC Genomics">
        <title>Reconstruction of the lipid metabolism for the microalga Monoraphidium neglectum from its genome sequence reveals characteristics suitable for biofuel production.</title>
        <authorList>
            <person name="Bogen C."/>
            <person name="Al-Dilaimi A."/>
            <person name="Albersmeier A."/>
            <person name="Wichmann J."/>
            <person name="Grundmann M."/>
            <person name="Rupp O."/>
            <person name="Lauersen K.J."/>
            <person name="Blifernez-Klassen O."/>
            <person name="Kalinowski J."/>
            <person name="Goesmann A."/>
            <person name="Mussgnug J.H."/>
            <person name="Kruse O."/>
        </authorList>
    </citation>
    <scope>NUCLEOTIDE SEQUENCE [LARGE SCALE GENOMIC DNA]</scope>
    <source>
        <strain evidence="3 4">SAG 48.87</strain>
    </source>
</reference>
<feature type="domain" description="RAP" evidence="2">
    <location>
        <begin position="384"/>
        <end position="458"/>
    </location>
</feature>
<evidence type="ECO:0000313" key="4">
    <source>
        <dbReference type="Proteomes" id="UP000054498"/>
    </source>
</evidence>
<protein>
    <recommendedName>
        <fullName evidence="2">RAP domain-containing protein</fullName>
    </recommendedName>
</protein>
<dbReference type="GO" id="GO:0005759">
    <property type="term" value="C:mitochondrial matrix"/>
    <property type="evidence" value="ECO:0007669"/>
    <property type="project" value="TreeGrafter"/>
</dbReference>
<accession>A0A0D2LWS4</accession>
<dbReference type="KEGG" id="mng:MNEG_13970"/>
<evidence type="ECO:0000256" key="1">
    <source>
        <dbReference type="SAM" id="MobiDB-lite"/>
    </source>
</evidence>
<dbReference type="SMART" id="SM00952">
    <property type="entry name" value="RAP"/>
    <property type="match status" value="1"/>
</dbReference>
<dbReference type="GO" id="GO:1901259">
    <property type="term" value="P:chloroplast rRNA processing"/>
    <property type="evidence" value="ECO:0007669"/>
    <property type="project" value="TreeGrafter"/>
</dbReference>
<dbReference type="EMBL" id="KK104389">
    <property type="protein sequence ID" value="KIY93991.1"/>
    <property type="molecule type" value="Genomic_DNA"/>
</dbReference>
<dbReference type="GO" id="GO:0035770">
    <property type="term" value="C:ribonucleoprotein granule"/>
    <property type="evidence" value="ECO:0007669"/>
    <property type="project" value="TreeGrafter"/>
</dbReference>
<dbReference type="GO" id="GO:0044528">
    <property type="term" value="P:regulation of mitochondrial mRNA stability"/>
    <property type="evidence" value="ECO:0007669"/>
    <property type="project" value="TreeGrafter"/>
</dbReference>
<dbReference type="GO" id="GO:0009507">
    <property type="term" value="C:chloroplast"/>
    <property type="evidence" value="ECO:0007669"/>
    <property type="project" value="GOC"/>
</dbReference>
<dbReference type="Proteomes" id="UP000054498">
    <property type="component" value="Unassembled WGS sequence"/>
</dbReference>